<organism evidence="8 9">
    <name type="scientific">Luedemannella flava</name>
    <dbReference type="NCBI Taxonomy" id="349316"/>
    <lineage>
        <taxon>Bacteria</taxon>
        <taxon>Bacillati</taxon>
        <taxon>Actinomycetota</taxon>
        <taxon>Actinomycetes</taxon>
        <taxon>Micromonosporales</taxon>
        <taxon>Micromonosporaceae</taxon>
        <taxon>Luedemannella</taxon>
    </lineage>
</organism>
<feature type="transmembrane region" description="Helical" evidence="6">
    <location>
        <begin position="138"/>
        <end position="155"/>
    </location>
</feature>
<evidence type="ECO:0000256" key="3">
    <source>
        <dbReference type="ARBA" id="ARBA00022692"/>
    </source>
</evidence>
<dbReference type="EMBL" id="BAAALT010000008">
    <property type="protein sequence ID" value="GAA1785368.1"/>
    <property type="molecule type" value="Genomic_DNA"/>
</dbReference>
<evidence type="ECO:0000256" key="5">
    <source>
        <dbReference type="ARBA" id="ARBA00023136"/>
    </source>
</evidence>
<evidence type="ECO:0000256" key="1">
    <source>
        <dbReference type="ARBA" id="ARBA00004651"/>
    </source>
</evidence>
<dbReference type="InterPro" id="IPR042094">
    <property type="entry name" value="T2SS_GspF_sf"/>
</dbReference>
<feature type="domain" description="Type II secretion system protein GspF" evidence="7">
    <location>
        <begin position="173"/>
        <end position="297"/>
    </location>
</feature>
<evidence type="ECO:0000256" key="4">
    <source>
        <dbReference type="ARBA" id="ARBA00022989"/>
    </source>
</evidence>
<feature type="transmembrane region" description="Helical" evidence="6">
    <location>
        <begin position="311"/>
        <end position="332"/>
    </location>
</feature>
<proteinExistence type="predicted"/>
<reference evidence="8 9" key="1">
    <citation type="journal article" date="2019" name="Int. J. Syst. Evol. Microbiol.">
        <title>The Global Catalogue of Microorganisms (GCM) 10K type strain sequencing project: providing services to taxonomists for standard genome sequencing and annotation.</title>
        <authorList>
            <consortium name="The Broad Institute Genomics Platform"/>
            <consortium name="The Broad Institute Genome Sequencing Center for Infectious Disease"/>
            <person name="Wu L."/>
            <person name="Ma J."/>
        </authorList>
    </citation>
    <scope>NUCLEOTIDE SEQUENCE [LARGE SCALE GENOMIC DNA]</scope>
    <source>
        <strain evidence="8 9">JCM 13250</strain>
    </source>
</reference>
<dbReference type="PANTHER" id="PTHR35007">
    <property type="entry name" value="INTEGRAL MEMBRANE PROTEIN-RELATED"/>
    <property type="match status" value="1"/>
</dbReference>
<protein>
    <submittedName>
        <fullName evidence="8">Type II secretion system F family protein</fullName>
    </submittedName>
</protein>
<keyword evidence="3 6" id="KW-0812">Transmembrane</keyword>
<feature type="transmembrane region" description="Helical" evidence="6">
    <location>
        <begin position="114"/>
        <end position="132"/>
    </location>
</feature>
<evidence type="ECO:0000256" key="2">
    <source>
        <dbReference type="ARBA" id="ARBA00022475"/>
    </source>
</evidence>
<evidence type="ECO:0000259" key="7">
    <source>
        <dbReference type="Pfam" id="PF00482"/>
    </source>
</evidence>
<dbReference type="RefSeq" id="WP_344125595.1">
    <property type="nucleotide sequence ID" value="NZ_BAAALT010000008.1"/>
</dbReference>
<accession>A0ABN2LE55</accession>
<dbReference type="Proteomes" id="UP001500218">
    <property type="component" value="Unassembled WGS sequence"/>
</dbReference>
<comment type="caution">
    <text evidence="8">The sequence shown here is derived from an EMBL/GenBank/DDBJ whole genome shotgun (WGS) entry which is preliminary data.</text>
</comment>
<evidence type="ECO:0000256" key="6">
    <source>
        <dbReference type="SAM" id="Phobius"/>
    </source>
</evidence>
<sequence length="339" mass="37037">MDISLPALTEQLSIPAPPRWAALVAGAVVFVALILLVIALIWPRSRRHERIKQIAQFGPARTLPTPTQTQDDDGNALSRTALKAAQELVRVGGNEAGIALKLERAGMGLRPHEWVLVRGLSVIGGAVLGLFLVGWIGMVLGMVLGALIPMLYQSIRVSRRGELFAEQLPEGLQLVVGSLRSGFSLPQALDSLVRETPEPLSQEFGRALTEYRLGGDLADALERVAARTGNRDLTWALMAVRIQREVGGNLAEVLQTAVETMRERGRLRRHVRSLSAEGRLSAYVLIGLPIVLAVFMFLTRRDYLMPLFTDPLGVVMLLVGVTLLVAGIFWIVRVVKVEV</sequence>
<dbReference type="PANTHER" id="PTHR35007:SF1">
    <property type="entry name" value="PILUS ASSEMBLY PROTEIN"/>
    <property type="match status" value="1"/>
</dbReference>
<keyword evidence="9" id="KW-1185">Reference proteome</keyword>
<evidence type="ECO:0000313" key="9">
    <source>
        <dbReference type="Proteomes" id="UP001500218"/>
    </source>
</evidence>
<keyword evidence="5 6" id="KW-0472">Membrane</keyword>
<comment type="subcellular location">
    <subcellularLocation>
        <location evidence="1">Cell membrane</location>
        <topology evidence="1">Multi-pass membrane protein</topology>
    </subcellularLocation>
</comment>
<feature type="transmembrane region" description="Helical" evidence="6">
    <location>
        <begin position="20"/>
        <end position="42"/>
    </location>
</feature>
<dbReference type="InterPro" id="IPR018076">
    <property type="entry name" value="T2SS_GspF_dom"/>
</dbReference>
<feature type="transmembrane region" description="Helical" evidence="6">
    <location>
        <begin position="280"/>
        <end position="299"/>
    </location>
</feature>
<evidence type="ECO:0000313" key="8">
    <source>
        <dbReference type="EMBL" id="GAA1785368.1"/>
    </source>
</evidence>
<keyword evidence="4 6" id="KW-1133">Transmembrane helix</keyword>
<keyword evidence="2" id="KW-1003">Cell membrane</keyword>
<dbReference type="Gene3D" id="1.20.81.30">
    <property type="entry name" value="Type II secretion system (T2SS), domain F"/>
    <property type="match status" value="1"/>
</dbReference>
<name>A0ABN2LE55_9ACTN</name>
<dbReference type="Pfam" id="PF00482">
    <property type="entry name" value="T2SSF"/>
    <property type="match status" value="1"/>
</dbReference>
<gene>
    <name evidence="8" type="ORF">GCM10009682_04250</name>
</gene>